<dbReference type="Pfam" id="PF02325">
    <property type="entry name" value="CCB3_YggT"/>
    <property type="match status" value="1"/>
</dbReference>
<comment type="similarity">
    <text evidence="1">Belongs to the YggT family.</text>
</comment>
<protein>
    <submittedName>
        <fullName evidence="3">YggT family protein</fullName>
    </submittedName>
</protein>
<dbReference type="PANTHER" id="PTHR33219:SF14">
    <property type="entry name" value="PROTEIN COFACTOR ASSEMBLY OF COMPLEX C SUBUNIT B CCB3, CHLOROPLASTIC-RELATED"/>
    <property type="match status" value="1"/>
</dbReference>
<accession>A0A7C3Z1W5</accession>
<evidence type="ECO:0000313" key="3">
    <source>
        <dbReference type="EMBL" id="HGF34607.1"/>
    </source>
</evidence>
<sequence>MIALGYFLKAVAEVLYWVLEIYMWLIIARALISWVNPDPYNPIVRFLYNVTEPVLSYLRRRFPMVYGGLDLSPLAVLAVIIFLKVFLVGTLMSYAVQLIQGVYLGGRG</sequence>
<keyword evidence="2" id="KW-1133">Transmembrane helix</keyword>
<proteinExistence type="inferred from homology"/>
<reference evidence="3" key="1">
    <citation type="journal article" date="2020" name="mSystems">
        <title>Genome- and Community-Level Interaction Insights into Carbon Utilization and Element Cycling Functions of Hydrothermarchaeota in Hydrothermal Sediment.</title>
        <authorList>
            <person name="Zhou Z."/>
            <person name="Liu Y."/>
            <person name="Xu W."/>
            <person name="Pan J."/>
            <person name="Luo Z.H."/>
            <person name="Li M."/>
        </authorList>
    </citation>
    <scope>NUCLEOTIDE SEQUENCE [LARGE SCALE GENOMIC DNA]</scope>
    <source>
        <strain evidence="3">SpSt-897</strain>
    </source>
</reference>
<dbReference type="GO" id="GO:0016020">
    <property type="term" value="C:membrane"/>
    <property type="evidence" value="ECO:0007669"/>
    <property type="project" value="InterPro"/>
</dbReference>
<dbReference type="EMBL" id="DTMF01000233">
    <property type="protein sequence ID" value="HGF34607.1"/>
    <property type="molecule type" value="Genomic_DNA"/>
</dbReference>
<keyword evidence="2" id="KW-0472">Membrane</keyword>
<gene>
    <name evidence="3" type="ORF">ENW96_09510</name>
</gene>
<name>A0A7C3Z1W5_9BACT</name>
<dbReference type="AlphaFoldDB" id="A0A7C3Z1W5"/>
<dbReference type="InterPro" id="IPR003425">
    <property type="entry name" value="CCB3/YggT"/>
</dbReference>
<dbReference type="PANTHER" id="PTHR33219">
    <property type="entry name" value="YLMG HOMOLOG PROTEIN 2, CHLOROPLASTIC"/>
    <property type="match status" value="1"/>
</dbReference>
<evidence type="ECO:0000256" key="1">
    <source>
        <dbReference type="ARBA" id="ARBA00010894"/>
    </source>
</evidence>
<organism evidence="3">
    <name type="scientific">Desulfobacca acetoxidans</name>
    <dbReference type="NCBI Taxonomy" id="60893"/>
    <lineage>
        <taxon>Bacteria</taxon>
        <taxon>Pseudomonadati</taxon>
        <taxon>Thermodesulfobacteriota</taxon>
        <taxon>Desulfobaccia</taxon>
        <taxon>Desulfobaccales</taxon>
        <taxon>Desulfobaccaceae</taxon>
        <taxon>Desulfobacca</taxon>
    </lineage>
</organism>
<comment type="caution">
    <text evidence="3">The sequence shown here is derived from an EMBL/GenBank/DDBJ whole genome shotgun (WGS) entry which is preliminary data.</text>
</comment>
<feature type="transmembrane region" description="Helical" evidence="2">
    <location>
        <begin position="14"/>
        <end position="35"/>
    </location>
</feature>
<feature type="transmembrane region" description="Helical" evidence="2">
    <location>
        <begin position="74"/>
        <end position="96"/>
    </location>
</feature>
<keyword evidence="2" id="KW-0812">Transmembrane</keyword>
<evidence type="ECO:0000256" key="2">
    <source>
        <dbReference type="SAM" id="Phobius"/>
    </source>
</evidence>